<reference evidence="1 2" key="1">
    <citation type="submission" date="2020-08" db="EMBL/GenBank/DDBJ databases">
        <title>Sequencing the genomes of 1000 actinobacteria strains.</title>
        <authorList>
            <person name="Klenk H.-P."/>
        </authorList>
    </citation>
    <scope>NUCLEOTIDE SEQUENCE [LARGE SCALE GENOMIC DNA]</scope>
    <source>
        <strain evidence="1 2">DSM 44598</strain>
    </source>
</reference>
<sequence length="76" mass="8285">MERTLRIPATLIPDTELGGYVAHAIGVGVVSQGETTEEAMANLREALELYFEDEDEQDLPVDNPVLVTSVDIRLSA</sequence>
<protein>
    <submittedName>
        <fullName evidence="1">Putative RNase H-like HicB family nuclease</fullName>
    </submittedName>
</protein>
<dbReference type="AlphaFoldDB" id="A0A840WJX4"/>
<dbReference type="EMBL" id="JACHDO010000002">
    <property type="protein sequence ID" value="MBB5495783.1"/>
    <property type="molecule type" value="Genomic_DNA"/>
</dbReference>
<proteinExistence type="predicted"/>
<dbReference type="InterPro" id="IPR035069">
    <property type="entry name" value="TTHA1013/TTHA0281-like"/>
</dbReference>
<gene>
    <name evidence="1" type="ORF">HNR07_007002</name>
</gene>
<dbReference type="InterPro" id="IPR051404">
    <property type="entry name" value="TA_system_antitoxin"/>
</dbReference>
<dbReference type="RefSeq" id="WP_184373160.1">
    <property type="nucleotide sequence ID" value="NZ_JACHDO010000002.1"/>
</dbReference>
<dbReference type="Gene3D" id="3.30.160.250">
    <property type="match status" value="1"/>
</dbReference>
<comment type="caution">
    <text evidence="1">The sequence shown here is derived from an EMBL/GenBank/DDBJ whole genome shotgun (WGS) entry which is preliminary data.</text>
</comment>
<accession>A0A840WJX4</accession>
<dbReference type="PANTHER" id="PTHR34504:SF4">
    <property type="entry name" value="ANTITOXIN HICB"/>
    <property type="match status" value="1"/>
</dbReference>
<evidence type="ECO:0000313" key="1">
    <source>
        <dbReference type="EMBL" id="MBB5495783.1"/>
    </source>
</evidence>
<name>A0A840WJX4_9ACTN</name>
<keyword evidence="2" id="KW-1185">Reference proteome</keyword>
<organism evidence="1 2">
    <name type="scientific">Nocardiopsis metallicus</name>
    <dbReference type="NCBI Taxonomy" id="179819"/>
    <lineage>
        <taxon>Bacteria</taxon>
        <taxon>Bacillati</taxon>
        <taxon>Actinomycetota</taxon>
        <taxon>Actinomycetes</taxon>
        <taxon>Streptosporangiales</taxon>
        <taxon>Nocardiopsidaceae</taxon>
        <taxon>Nocardiopsis</taxon>
    </lineage>
</organism>
<dbReference type="Proteomes" id="UP000579647">
    <property type="component" value="Unassembled WGS sequence"/>
</dbReference>
<evidence type="ECO:0000313" key="2">
    <source>
        <dbReference type="Proteomes" id="UP000579647"/>
    </source>
</evidence>
<dbReference type="PANTHER" id="PTHR34504">
    <property type="entry name" value="ANTITOXIN HICB"/>
    <property type="match status" value="1"/>
</dbReference>
<dbReference type="SUPFAM" id="SSF143100">
    <property type="entry name" value="TTHA1013/TTHA0281-like"/>
    <property type="match status" value="1"/>
</dbReference>